<proteinExistence type="predicted"/>
<feature type="compositionally biased region" description="Polar residues" evidence="1">
    <location>
        <begin position="28"/>
        <end position="38"/>
    </location>
</feature>
<dbReference type="PANTHER" id="PTHR12607">
    <property type="entry name" value="ADENOMATOUS POLYPOSIS COLI PROTEIN FAMILY"/>
    <property type="match status" value="1"/>
</dbReference>
<gene>
    <name evidence="2" type="ORF">GSLYS_00013296001</name>
</gene>
<dbReference type="GO" id="GO:0090090">
    <property type="term" value="P:negative regulation of canonical Wnt signaling pathway"/>
    <property type="evidence" value="ECO:0007669"/>
    <property type="project" value="TreeGrafter"/>
</dbReference>
<sequence>NDSSSYNVTFSPPCNDTLHVYKDEGTPITFSRNDSLSSLGGDEDRGTGSGVSASPHKDKQRSNDRDESDSSSSIPRERHVVGQSSEDSSVAGDKVDRPIKFEVEDTPVCFSRNSSLSSITSLDKLDQIESPAVPIKQDKKPSGGGSSKPEMKHSKSSDSLSDELADCDPTPSEQALLEQCINSAMPKSRLPRGEDRARRHSRAKFL</sequence>
<dbReference type="GO" id="GO:0008017">
    <property type="term" value="F:microtubule binding"/>
    <property type="evidence" value="ECO:0007669"/>
    <property type="project" value="TreeGrafter"/>
</dbReference>
<feature type="compositionally biased region" description="Polar residues" evidence="1">
    <location>
        <begin position="1"/>
        <end position="14"/>
    </location>
</feature>
<dbReference type="EMBL" id="CAXITT010000342">
    <property type="protein sequence ID" value="CAL1539563.1"/>
    <property type="molecule type" value="Genomic_DNA"/>
</dbReference>
<dbReference type="GO" id="GO:0016477">
    <property type="term" value="P:cell migration"/>
    <property type="evidence" value="ECO:0007669"/>
    <property type="project" value="TreeGrafter"/>
</dbReference>
<feature type="non-terminal residue" evidence="2">
    <location>
        <position position="1"/>
    </location>
</feature>
<dbReference type="PANTHER" id="PTHR12607:SF12">
    <property type="entry name" value="APC-LIKE, ISOFORM A-RELATED"/>
    <property type="match status" value="1"/>
</dbReference>
<evidence type="ECO:0000313" key="2">
    <source>
        <dbReference type="EMBL" id="CAL1539563.1"/>
    </source>
</evidence>
<dbReference type="InterPro" id="IPR009223">
    <property type="entry name" value="APC_rpt"/>
</dbReference>
<dbReference type="InterPro" id="IPR009224">
    <property type="entry name" value="SAMP"/>
</dbReference>
<feature type="compositionally biased region" description="Basic and acidic residues" evidence="1">
    <location>
        <begin position="93"/>
        <end position="103"/>
    </location>
</feature>
<dbReference type="Pfam" id="PF05924">
    <property type="entry name" value="SAMP"/>
    <property type="match status" value="1"/>
</dbReference>
<feature type="region of interest" description="Disordered" evidence="1">
    <location>
        <begin position="1"/>
        <end position="107"/>
    </location>
</feature>
<reference evidence="2 3" key="1">
    <citation type="submission" date="2024-04" db="EMBL/GenBank/DDBJ databases">
        <authorList>
            <consortium name="Genoscope - CEA"/>
            <person name="William W."/>
        </authorList>
    </citation>
    <scope>NUCLEOTIDE SEQUENCE [LARGE SCALE GENOMIC DNA]</scope>
</reference>
<dbReference type="GO" id="GO:0016055">
    <property type="term" value="P:Wnt signaling pathway"/>
    <property type="evidence" value="ECO:0007669"/>
    <property type="project" value="InterPro"/>
</dbReference>
<dbReference type="GO" id="GO:0030877">
    <property type="term" value="C:beta-catenin destruction complex"/>
    <property type="evidence" value="ECO:0007669"/>
    <property type="project" value="TreeGrafter"/>
</dbReference>
<keyword evidence="3" id="KW-1185">Reference proteome</keyword>
<feature type="non-terminal residue" evidence="2">
    <location>
        <position position="206"/>
    </location>
</feature>
<dbReference type="GO" id="GO:0008013">
    <property type="term" value="F:beta-catenin binding"/>
    <property type="evidence" value="ECO:0007669"/>
    <property type="project" value="InterPro"/>
</dbReference>
<evidence type="ECO:0000313" key="3">
    <source>
        <dbReference type="Proteomes" id="UP001497497"/>
    </source>
</evidence>
<dbReference type="AlphaFoldDB" id="A0AAV2I4C6"/>
<dbReference type="GO" id="GO:0007389">
    <property type="term" value="P:pattern specification process"/>
    <property type="evidence" value="ECO:0007669"/>
    <property type="project" value="TreeGrafter"/>
</dbReference>
<protein>
    <submittedName>
        <fullName evidence="2">Uncharacterized protein</fullName>
    </submittedName>
</protein>
<organism evidence="2 3">
    <name type="scientific">Lymnaea stagnalis</name>
    <name type="common">Great pond snail</name>
    <name type="synonym">Helix stagnalis</name>
    <dbReference type="NCBI Taxonomy" id="6523"/>
    <lineage>
        <taxon>Eukaryota</taxon>
        <taxon>Metazoa</taxon>
        <taxon>Spiralia</taxon>
        <taxon>Lophotrochozoa</taxon>
        <taxon>Mollusca</taxon>
        <taxon>Gastropoda</taxon>
        <taxon>Heterobranchia</taxon>
        <taxon>Euthyneura</taxon>
        <taxon>Panpulmonata</taxon>
        <taxon>Hygrophila</taxon>
        <taxon>Lymnaeoidea</taxon>
        <taxon>Lymnaeidae</taxon>
        <taxon>Lymnaea</taxon>
    </lineage>
</organism>
<dbReference type="InterPro" id="IPR026818">
    <property type="entry name" value="Apc_fam"/>
</dbReference>
<dbReference type="GO" id="GO:0007026">
    <property type="term" value="P:negative regulation of microtubule depolymerization"/>
    <property type="evidence" value="ECO:0007669"/>
    <property type="project" value="TreeGrafter"/>
</dbReference>
<accession>A0AAV2I4C6</accession>
<evidence type="ECO:0000256" key="1">
    <source>
        <dbReference type="SAM" id="MobiDB-lite"/>
    </source>
</evidence>
<dbReference type="Pfam" id="PF05923">
    <property type="entry name" value="APC_r"/>
    <property type="match status" value="2"/>
</dbReference>
<feature type="compositionally biased region" description="Basic and acidic residues" evidence="1">
    <location>
        <begin position="55"/>
        <end position="65"/>
    </location>
</feature>
<feature type="region of interest" description="Disordered" evidence="1">
    <location>
        <begin position="120"/>
        <end position="206"/>
    </location>
</feature>
<dbReference type="GO" id="GO:0045295">
    <property type="term" value="F:gamma-catenin binding"/>
    <property type="evidence" value="ECO:0007669"/>
    <property type="project" value="TreeGrafter"/>
</dbReference>
<dbReference type="GO" id="GO:0016342">
    <property type="term" value="C:catenin complex"/>
    <property type="evidence" value="ECO:0007669"/>
    <property type="project" value="TreeGrafter"/>
</dbReference>
<dbReference type="Proteomes" id="UP001497497">
    <property type="component" value="Unassembled WGS sequence"/>
</dbReference>
<name>A0AAV2I4C6_LYMST</name>
<dbReference type="GO" id="GO:0007399">
    <property type="term" value="P:nervous system development"/>
    <property type="evidence" value="ECO:0007669"/>
    <property type="project" value="TreeGrafter"/>
</dbReference>
<dbReference type="GO" id="GO:0005881">
    <property type="term" value="C:cytoplasmic microtubule"/>
    <property type="evidence" value="ECO:0007669"/>
    <property type="project" value="TreeGrafter"/>
</dbReference>
<dbReference type="GO" id="GO:0001708">
    <property type="term" value="P:cell fate specification"/>
    <property type="evidence" value="ECO:0007669"/>
    <property type="project" value="TreeGrafter"/>
</dbReference>
<comment type="caution">
    <text evidence="2">The sequence shown here is derived from an EMBL/GenBank/DDBJ whole genome shotgun (WGS) entry which is preliminary data.</text>
</comment>